<dbReference type="GeneID" id="113464770"/>
<gene>
    <name evidence="2" type="primary">LOC113464770</name>
</gene>
<dbReference type="KEGG" id="ccal:113464770"/>
<dbReference type="RefSeq" id="XP_026672357.1">
    <property type="nucleotide sequence ID" value="XM_026816556.1"/>
</dbReference>
<evidence type="ECO:0000313" key="2">
    <source>
        <dbReference type="RefSeq" id="XP_026672357.1"/>
    </source>
</evidence>
<protein>
    <submittedName>
        <fullName evidence="2">Uncharacterized protein LOC113464770</fullName>
    </submittedName>
</protein>
<sequence>MKRYVHRTHLLPNLCPSNGIYYIYGASSQKCIFELVRFEKPDDKIEIVLPSERPLPTSVIPGIIRIIIELRCKLCDSDRFERDPKLVVSCHEFVWKREINSVIYYYSLC</sequence>
<dbReference type="AlphaFoldDB" id="A0AAJ7S6R1"/>
<organism evidence="1 2">
    <name type="scientific">Ceratina calcarata</name>
    <dbReference type="NCBI Taxonomy" id="156304"/>
    <lineage>
        <taxon>Eukaryota</taxon>
        <taxon>Metazoa</taxon>
        <taxon>Ecdysozoa</taxon>
        <taxon>Arthropoda</taxon>
        <taxon>Hexapoda</taxon>
        <taxon>Insecta</taxon>
        <taxon>Pterygota</taxon>
        <taxon>Neoptera</taxon>
        <taxon>Endopterygota</taxon>
        <taxon>Hymenoptera</taxon>
        <taxon>Apocrita</taxon>
        <taxon>Aculeata</taxon>
        <taxon>Apoidea</taxon>
        <taxon>Anthophila</taxon>
        <taxon>Apidae</taxon>
        <taxon>Ceratina</taxon>
        <taxon>Zadontomerus</taxon>
    </lineage>
</organism>
<keyword evidence="1" id="KW-1185">Reference proteome</keyword>
<proteinExistence type="predicted"/>
<dbReference type="Proteomes" id="UP000694925">
    <property type="component" value="Unplaced"/>
</dbReference>
<reference evidence="2" key="1">
    <citation type="submission" date="2025-08" db="UniProtKB">
        <authorList>
            <consortium name="RefSeq"/>
        </authorList>
    </citation>
    <scope>IDENTIFICATION</scope>
    <source>
        <tissue evidence="2">Whole body</tissue>
    </source>
</reference>
<accession>A0AAJ7S6R1</accession>
<evidence type="ECO:0000313" key="1">
    <source>
        <dbReference type="Proteomes" id="UP000694925"/>
    </source>
</evidence>
<name>A0AAJ7S6R1_9HYME</name>